<dbReference type="GO" id="GO:0003700">
    <property type="term" value="F:DNA-binding transcription factor activity"/>
    <property type="evidence" value="ECO:0007669"/>
    <property type="project" value="InterPro"/>
</dbReference>
<dbReference type="Proteomes" id="UP000223913">
    <property type="component" value="Unassembled WGS sequence"/>
</dbReference>
<evidence type="ECO:0000259" key="4">
    <source>
        <dbReference type="PROSITE" id="PS01124"/>
    </source>
</evidence>
<evidence type="ECO:0000256" key="2">
    <source>
        <dbReference type="ARBA" id="ARBA00023125"/>
    </source>
</evidence>
<sequence length="319" mass="36830">MKQALGKHHQSRKLTTLVENRSTYSAEYAELNIFETHQFAENVELQFGFPIIAIMLTGKKIMHLDGMKEFDFYPGESVVLPSDKKMIIDFPLAKKNDPTQCLALGIDPDKIADVVNKFNQYTAIEEENNNWTLDETSSHLTNNEEVNHLIDRLVHTFLNSNSSKDILLDLMIQELIVRLLQTKAKYHLLSDQLGIFNDSRIGIVLKYIKEHLTDKNMSIETLAKKACMSSSHFYRKFKNTLGTSPIDYINGEKIKFAKRLMKERRNLQISEVAFLSGFNNVSYFIRQFKKIELITPQQFKKSIDTPDASEILKFRNRSA</sequence>
<reference evidence="5 6" key="1">
    <citation type="submission" date="2017-10" db="EMBL/GenBank/DDBJ databases">
        <title>The draft genome sequence of Lewinella nigricans NBRC 102662.</title>
        <authorList>
            <person name="Wang K."/>
        </authorList>
    </citation>
    <scope>NUCLEOTIDE SEQUENCE [LARGE SCALE GENOMIC DNA]</scope>
    <source>
        <strain evidence="5 6">NBRC 102662</strain>
    </source>
</reference>
<evidence type="ECO:0000256" key="3">
    <source>
        <dbReference type="ARBA" id="ARBA00023163"/>
    </source>
</evidence>
<keyword evidence="1" id="KW-0805">Transcription regulation</keyword>
<dbReference type="PANTHER" id="PTHR43280">
    <property type="entry name" value="ARAC-FAMILY TRANSCRIPTIONAL REGULATOR"/>
    <property type="match status" value="1"/>
</dbReference>
<evidence type="ECO:0000313" key="5">
    <source>
        <dbReference type="EMBL" id="PHN08454.1"/>
    </source>
</evidence>
<comment type="caution">
    <text evidence="5">The sequence shown here is derived from an EMBL/GenBank/DDBJ whole genome shotgun (WGS) entry which is preliminary data.</text>
</comment>
<dbReference type="RefSeq" id="WP_099148046.1">
    <property type="nucleotide sequence ID" value="NZ_PDUD01000001.1"/>
</dbReference>
<name>A0A2D0NIX8_FLAN2</name>
<proteinExistence type="predicted"/>
<evidence type="ECO:0000313" key="6">
    <source>
        <dbReference type="Proteomes" id="UP000223913"/>
    </source>
</evidence>
<dbReference type="InterPro" id="IPR018060">
    <property type="entry name" value="HTH_AraC"/>
</dbReference>
<dbReference type="GO" id="GO:0043565">
    <property type="term" value="F:sequence-specific DNA binding"/>
    <property type="evidence" value="ECO:0007669"/>
    <property type="project" value="InterPro"/>
</dbReference>
<accession>A0A2D0NIX8</accession>
<dbReference type="PANTHER" id="PTHR43280:SF28">
    <property type="entry name" value="HTH-TYPE TRANSCRIPTIONAL ACTIVATOR RHAS"/>
    <property type="match status" value="1"/>
</dbReference>
<dbReference type="Pfam" id="PF12833">
    <property type="entry name" value="HTH_18"/>
    <property type="match status" value="1"/>
</dbReference>
<dbReference type="SMART" id="SM00342">
    <property type="entry name" value="HTH_ARAC"/>
    <property type="match status" value="1"/>
</dbReference>
<protein>
    <submittedName>
        <fullName evidence="5">AraC family transcriptional regulator</fullName>
    </submittedName>
</protein>
<dbReference type="AlphaFoldDB" id="A0A2D0NIX8"/>
<gene>
    <name evidence="5" type="ORF">CRP01_00645</name>
</gene>
<dbReference type="InterPro" id="IPR009594">
    <property type="entry name" value="Tscrpt_reg_HTH_AraC_N"/>
</dbReference>
<dbReference type="InterPro" id="IPR009057">
    <property type="entry name" value="Homeodomain-like_sf"/>
</dbReference>
<keyword evidence="2" id="KW-0238">DNA-binding</keyword>
<evidence type="ECO:0000256" key="1">
    <source>
        <dbReference type="ARBA" id="ARBA00023015"/>
    </source>
</evidence>
<keyword evidence="3" id="KW-0804">Transcription</keyword>
<organism evidence="5 6">
    <name type="scientific">Flavilitoribacter nigricans (strain ATCC 23147 / DSM 23189 / NBRC 102662 / NCIMB 1420 / SS-2)</name>
    <name type="common">Lewinella nigricans</name>
    <dbReference type="NCBI Taxonomy" id="1122177"/>
    <lineage>
        <taxon>Bacteria</taxon>
        <taxon>Pseudomonadati</taxon>
        <taxon>Bacteroidota</taxon>
        <taxon>Saprospiria</taxon>
        <taxon>Saprospirales</taxon>
        <taxon>Lewinellaceae</taxon>
        <taxon>Flavilitoribacter</taxon>
    </lineage>
</organism>
<dbReference type="SUPFAM" id="SSF46689">
    <property type="entry name" value="Homeodomain-like"/>
    <property type="match status" value="2"/>
</dbReference>
<dbReference type="Pfam" id="PF06719">
    <property type="entry name" value="AraC_N"/>
    <property type="match status" value="1"/>
</dbReference>
<feature type="domain" description="HTH araC/xylS-type" evidence="4">
    <location>
        <begin position="202"/>
        <end position="302"/>
    </location>
</feature>
<keyword evidence="6" id="KW-1185">Reference proteome</keyword>
<dbReference type="Gene3D" id="1.10.10.60">
    <property type="entry name" value="Homeodomain-like"/>
    <property type="match status" value="2"/>
</dbReference>
<dbReference type="PROSITE" id="PS01124">
    <property type="entry name" value="HTH_ARAC_FAMILY_2"/>
    <property type="match status" value="1"/>
</dbReference>
<dbReference type="OrthoDB" id="9779074at2"/>
<dbReference type="EMBL" id="PDUD01000001">
    <property type="protein sequence ID" value="PHN08454.1"/>
    <property type="molecule type" value="Genomic_DNA"/>
</dbReference>